<evidence type="ECO:0000256" key="2">
    <source>
        <dbReference type="ARBA" id="ARBA00022723"/>
    </source>
</evidence>
<dbReference type="Gene3D" id="3.60.15.10">
    <property type="entry name" value="Ribonuclease Z/Hydroxyacylglutathione hydrolase-like"/>
    <property type="match status" value="1"/>
</dbReference>
<comment type="function">
    <text evidence="6">Counteracts the endogenous Pycsar antiviral defense system. Phosphodiesterase that enables metal-dependent hydrolysis of host cyclic nucleotide Pycsar defense signals such as cCMP and cUMP.</text>
</comment>
<evidence type="ECO:0000256" key="7">
    <source>
        <dbReference type="ARBA" id="ARBA00048505"/>
    </source>
</evidence>
<sequence>MISTTDYGYKIDILRTSSSEFINYCYLISDPISREAFIVDPAWELDTIVCRIDELDVQLRAVLLTHSHYDHVHFADPLVERFRCNVHMSKTEIDYYQFKCDNLHALQHLDRIHIGEMQITCLETPGHTAGGMCFYLPSTLFTGDTIFTEGCGACHFSGGSAEQMYDSIQLIKNGLPNSTRIYPGHSYGLSPGHTIEELMQNNIYFQLDQKEQFVSFRMRRNQKRLFDFK</sequence>
<dbReference type="Pfam" id="PF00753">
    <property type="entry name" value="Lactamase_B"/>
    <property type="match status" value="1"/>
</dbReference>
<proteinExistence type="predicted"/>
<dbReference type="CDD" id="cd16275">
    <property type="entry name" value="BaeB-like_MBL-fold"/>
    <property type="match status" value="1"/>
</dbReference>
<feature type="domain" description="Metallo-beta-lactamase" evidence="8">
    <location>
        <begin position="22"/>
        <end position="185"/>
    </location>
</feature>
<gene>
    <name evidence="9" type="ORF">ACINKY_11450</name>
</gene>
<protein>
    <submittedName>
        <fullName evidence="9">MBL fold metallo-hydrolase</fullName>
    </submittedName>
</protein>
<dbReference type="Proteomes" id="UP001618531">
    <property type="component" value="Unassembled WGS sequence"/>
</dbReference>
<evidence type="ECO:0000256" key="5">
    <source>
        <dbReference type="ARBA" id="ARBA00034221"/>
    </source>
</evidence>
<dbReference type="RefSeq" id="WP_402874803.1">
    <property type="nucleotide sequence ID" value="NZ_JBIYSL010000002.1"/>
</dbReference>
<reference evidence="9 10" key="1">
    <citation type="submission" date="2024-11" db="EMBL/GenBank/DDBJ databases">
        <title>Identification and Characterization of a Novel Fosfomycin Bacillithiol Transferase FosB8 in Paenibacillus illinoisensis.</title>
        <authorList>
            <person name="Lu W."/>
        </authorList>
    </citation>
    <scope>NUCLEOTIDE SEQUENCE [LARGE SCALE GENOMIC DNA]</scope>
    <source>
        <strain evidence="9 10">WP77</strain>
    </source>
</reference>
<comment type="cofactor">
    <cofactor evidence="1">
        <name>Zn(2+)</name>
        <dbReference type="ChEBI" id="CHEBI:29105"/>
    </cofactor>
</comment>
<dbReference type="InterPro" id="IPR051453">
    <property type="entry name" value="MBL_Glyoxalase_II"/>
</dbReference>
<evidence type="ECO:0000259" key="8">
    <source>
        <dbReference type="SMART" id="SM00849"/>
    </source>
</evidence>
<dbReference type="PANTHER" id="PTHR46233:SF3">
    <property type="entry name" value="HYDROXYACYLGLUTATHIONE HYDROLASE GLOC"/>
    <property type="match status" value="1"/>
</dbReference>
<organism evidence="9 10">
    <name type="scientific">Paenibacillus illinoisensis</name>
    <dbReference type="NCBI Taxonomy" id="59845"/>
    <lineage>
        <taxon>Bacteria</taxon>
        <taxon>Bacillati</taxon>
        <taxon>Bacillota</taxon>
        <taxon>Bacilli</taxon>
        <taxon>Bacillales</taxon>
        <taxon>Paenibacillaceae</taxon>
        <taxon>Paenibacillus</taxon>
    </lineage>
</organism>
<keyword evidence="3" id="KW-0378">Hydrolase</keyword>
<keyword evidence="2" id="KW-0479">Metal-binding</keyword>
<keyword evidence="4" id="KW-0862">Zinc</keyword>
<comment type="catalytic activity">
    <reaction evidence="7">
        <text>3',5'-cyclic UMP + H2O = UMP + H(+)</text>
        <dbReference type="Rhea" id="RHEA:70575"/>
        <dbReference type="ChEBI" id="CHEBI:15377"/>
        <dbReference type="ChEBI" id="CHEBI:15378"/>
        <dbReference type="ChEBI" id="CHEBI:57865"/>
        <dbReference type="ChEBI" id="CHEBI:184387"/>
    </reaction>
    <physiologicalReaction direction="left-to-right" evidence="7">
        <dbReference type="Rhea" id="RHEA:70576"/>
    </physiologicalReaction>
</comment>
<accession>A0ABW8HT08</accession>
<evidence type="ECO:0000256" key="4">
    <source>
        <dbReference type="ARBA" id="ARBA00022833"/>
    </source>
</evidence>
<comment type="catalytic activity">
    <reaction evidence="5">
        <text>3',5'-cyclic CMP + H2O = CMP + H(+)</text>
        <dbReference type="Rhea" id="RHEA:72675"/>
        <dbReference type="ChEBI" id="CHEBI:15377"/>
        <dbReference type="ChEBI" id="CHEBI:15378"/>
        <dbReference type="ChEBI" id="CHEBI:58003"/>
        <dbReference type="ChEBI" id="CHEBI:60377"/>
    </reaction>
    <physiologicalReaction direction="left-to-right" evidence="5">
        <dbReference type="Rhea" id="RHEA:72676"/>
    </physiologicalReaction>
</comment>
<evidence type="ECO:0000313" key="10">
    <source>
        <dbReference type="Proteomes" id="UP001618531"/>
    </source>
</evidence>
<evidence type="ECO:0000256" key="1">
    <source>
        <dbReference type="ARBA" id="ARBA00001947"/>
    </source>
</evidence>
<evidence type="ECO:0000256" key="3">
    <source>
        <dbReference type="ARBA" id="ARBA00022801"/>
    </source>
</evidence>
<evidence type="ECO:0000313" key="9">
    <source>
        <dbReference type="EMBL" id="MFK0522809.1"/>
    </source>
</evidence>
<dbReference type="EMBL" id="JBIYSL010000002">
    <property type="protein sequence ID" value="MFK0522809.1"/>
    <property type="molecule type" value="Genomic_DNA"/>
</dbReference>
<dbReference type="PANTHER" id="PTHR46233">
    <property type="entry name" value="HYDROXYACYLGLUTATHIONE HYDROLASE GLOC"/>
    <property type="match status" value="1"/>
</dbReference>
<dbReference type="SUPFAM" id="SSF56281">
    <property type="entry name" value="Metallo-hydrolase/oxidoreductase"/>
    <property type="match status" value="1"/>
</dbReference>
<name>A0ABW8HT08_9BACL</name>
<dbReference type="InterPro" id="IPR001279">
    <property type="entry name" value="Metallo-B-lactamas"/>
</dbReference>
<comment type="caution">
    <text evidence="9">The sequence shown here is derived from an EMBL/GenBank/DDBJ whole genome shotgun (WGS) entry which is preliminary data.</text>
</comment>
<evidence type="ECO:0000256" key="6">
    <source>
        <dbReference type="ARBA" id="ARBA00034301"/>
    </source>
</evidence>
<dbReference type="SMART" id="SM00849">
    <property type="entry name" value="Lactamase_B"/>
    <property type="match status" value="1"/>
</dbReference>
<keyword evidence="10" id="KW-1185">Reference proteome</keyword>
<dbReference type="InterPro" id="IPR036866">
    <property type="entry name" value="RibonucZ/Hydroxyglut_hydro"/>
</dbReference>